<accession>M4BA36</accession>
<evidence type="ECO:0000313" key="2">
    <source>
        <dbReference type="Proteomes" id="UP000011713"/>
    </source>
</evidence>
<reference evidence="2" key="1">
    <citation type="journal article" date="2010" name="Science">
        <title>Signatures of adaptation to obligate biotrophy in the Hyaloperonospora arabidopsidis genome.</title>
        <authorList>
            <person name="Baxter L."/>
            <person name="Tripathy S."/>
            <person name="Ishaque N."/>
            <person name="Boot N."/>
            <person name="Cabral A."/>
            <person name="Kemen E."/>
            <person name="Thines M."/>
            <person name="Ah-Fong A."/>
            <person name="Anderson R."/>
            <person name="Badejoko W."/>
            <person name="Bittner-Eddy P."/>
            <person name="Boore J.L."/>
            <person name="Chibucos M.C."/>
            <person name="Coates M."/>
            <person name="Dehal P."/>
            <person name="Delehaunty K."/>
            <person name="Dong S."/>
            <person name="Downton P."/>
            <person name="Dumas B."/>
            <person name="Fabro G."/>
            <person name="Fronick C."/>
            <person name="Fuerstenberg S.I."/>
            <person name="Fulton L."/>
            <person name="Gaulin E."/>
            <person name="Govers F."/>
            <person name="Hughes L."/>
            <person name="Humphray S."/>
            <person name="Jiang R.H."/>
            <person name="Judelson H."/>
            <person name="Kamoun S."/>
            <person name="Kyung K."/>
            <person name="Meijer H."/>
            <person name="Minx P."/>
            <person name="Morris P."/>
            <person name="Nelson J."/>
            <person name="Phuntumart V."/>
            <person name="Qutob D."/>
            <person name="Rehmany A."/>
            <person name="Rougon-Cardoso A."/>
            <person name="Ryden P."/>
            <person name="Torto-Alalibo T."/>
            <person name="Studholme D."/>
            <person name="Wang Y."/>
            <person name="Win J."/>
            <person name="Wood J."/>
            <person name="Clifton S.W."/>
            <person name="Rogers J."/>
            <person name="Van den Ackerveken G."/>
            <person name="Jones J.D."/>
            <person name="McDowell J.M."/>
            <person name="Beynon J."/>
            <person name="Tyler B.M."/>
        </authorList>
    </citation>
    <scope>NUCLEOTIDE SEQUENCE [LARGE SCALE GENOMIC DNA]</scope>
    <source>
        <strain evidence="2">Emoy2</strain>
    </source>
</reference>
<reference evidence="1" key="2">
    <citation type="submission" date="2015-06" db="UniProtKB">
        <authorList>
            <consortium name="EnsemblProtists"/>
        </authorList>
    </citation>
    <scope>IDENTIFICATION</scope>
    <source>
        <strain evidence="1">Emoy2</strain>
    </source>
</reference>
<organism evidence="1 2">
    <name type="scientific">Hyaloperonospora arabidopsidis (strain Emoy2)</name>
    <name type="common">Downy mildew agent</name>
    <name type="synonym">Peronospora arabidopsidis</name>
    <dbReference type="NCBI Taxonomy" id="559515"/>
    <lineage>
        <taxon>Eukaryota</taxon>
        <taxon>Sar</taxon>
        <taxon>Stramenopiles</taxon>
        <taxon>Oomycota</taxon>
        <taxon>Peronosporomycetes</taxon>
        <taxon>Peronosporales</taxon>
        <taxon>Peronosporaceae</taxon>
        <taxon>Hyaloperonospora</taxon>
    </lineage>
</organism>
<protein>
    <submittedName>
        <fullName evidence="1">Uncharacterized protein</fullName>
    </submittedName>
</protein>
<sequence length="118" mass="12997">MSTAVVTTDLALASSPSSVRSPTLEGAMRGGLTTQATIFPKREVSGLGYECGGGSRRDSLTNTRRWGWWDSQKTNSRRTRSTNTLSVLSERLEFTKILSESKVESLHSRCGRGWGSRR</sequence>
<name>M4BA36_HYAAE</name>
<proteinExistence type="predicted"/>
<dbReference type="EMBL" id="JH598048">
    <property type="status" value="NOT_ANNOTATED_CDS"/>
    <property type="molecule type" value="Genomic_DNA"/>
</dbReference>
<evidence type="ECO:0000313" key="1">
    <source>
        <dbReference type="EnsemblProtists" id="HpaP803146"/>
    </source>
</evidence>
<dbReference type="AlphaFoldDB" id="M4BA36"/>
<dbReference type="VEuPathDB" id="FungiDB:HpaG803146"/>
<dbReference type="Proteomes" id="UP000011713">
    <property type="component" value="Unassembled WGS sequence"/>
</dbReference>
<dbReference type="EnsemblProtists" id="HpaT803146">
    <property type="protein sequence ID" value="HpaP803146"/>
    <property type="gene ID" value="HpaG803146"/>
</dbReference>
<dbReference type="InParanoid" id="M4BA36"/>
<dbReference type="HOGENOM" id="CLU_2077602_0_0_1"/>
<keyword evidence="2" id="KW-1185">Reference proteome</keyword>